<name>A0A810N1W7_9ACTN</name>
<dbReference type="NCBIfam" id="TIGR03544">
    <property type="entry name" value="DivI1A_domain"/>
    <property type="match status" value="1"/>
</dbReference>
<feature type="region of interest" description="Disordered" evidence="1">
    <location>
        <begin position="162"/>
        <end position="296"/>
    </location>
</feature>
<evidence type="ECO:0000313" key="2">
    <source>
        <dbReference type="EMBL" id="BCJ66189.1"/>
    </source>
</evidence>
<keyword evidence="3" id="KW-1185">Reference proteome</keyword>
<organism evidence="2 3">
    <name type="scientific">Polymorphospora rubra</name>
    <dbReference type="NCBI Taxonomy" id="338584"/>
    <lineage>
        <taxon>Bacteria</taxon>
        <taxon>Bacillati</taxon>
        <taxon>Actinomycetota</taxon>
        <taxon>Actinomycetes</taxon>
        <taxon>Micromonosporales</taxon>
        <taxon>Micromonosporaceae</taxon>
        <taxon>Polymorphospora</taxon>
    </lineage>
</organism>
<dbReference type="AlphaFoldDB" id="A0A810N1W7"/>
<gene>
    <name evidence="2" type="ORF">Prubr_32100</name>
</gene>
<proteinExistence type="predicted"/>
<feature type="compositionally biased region" description="Low complexity" evidence="1">
    <location>
        <begin position="194"/>
        <end position="203"/>
    </location>
</feature>
<dbReference type="KEGG" id="pry:Prubr_32100"/>
<evidence type="ECO:0008006" key="4">
    <source>
        <dbReference type="Google" id="ProtNLM"/>
    </source>
</evidence>
<feature type="compositionally biased region" description="Gly residues" evidence="1">
    <location>
        <begin position="162"/>
        <end position="171"/>
    </location>
</feature>
<accession>A0A810N1W7</accession>
<evidence type="ECO:0000256" key="1">
    <source>
        <dbReference type="SAM" id="MobiDB-lite"/>
    </source>
</evidence>
<feature type="compositionally biased region" description="Low complexity" evidence="1">
    <location>
        <begin position="223"/>
        <end position="244"/>
    </location>
</feature>
<protein>
    <recommendedName>
        <fullName evidence="4">DivIVA domain-containing protein</fullName>
    </recommendedName>
</protein>
<sequence>MGQFLLLLVVALTVGAVVFGVTVLVSGGDQGLAPAEPDGRAVPLPGTRPLIEGDVAEVRFDTALRGYRMEQVDQALHRAAYDIGYKDELIGVLEAEVIALRDGRTTDADLLRQAREAALGPATAGRTGSFAAAPGSTDAREAVGGSSTGAAVAVLDAPADGGRAGATGGGEPTDVARPVDTTKAAPTGGDGGADDTAVAARGAGSDGVDGAPSTTVEPSATIGDVAGSAPAGAGGTADPDAIPASRSGGDTVAADRAAADKAAAVADAADEGAAADAAGRPEQTAAETGKAAVDRK</sequence>
<evidence type="ECO:0000313" key="3">
    <source>
        <dbReference type="Proteomes" id="UP000680866"/>
    </source>
</evidence>
<dbReference type="EMBL" id="AP023359">
    <property type="protein sequence ID" value="BCJ66189.1"/>
    <property type="molecule type" value="Genomic_DNA"/>
</dbReference>
<dbReference type="InterPro" id="IPR019933">
    <property type="entry name" value="DivIVA_domain"/>
</dbReference>
<reference evidence="2" key="1">
    <citation type="submission" date="2020-08" db="EMBL/GenBank/DDBJ databases">
        <title>Whole genome shotgun sequence of Polymorphospora rubra NBRC 101157.</title>
        <authorList>
            <person name="Komaki H."/>
            <person name="Tamura T."/>
        </authorList>
    </citation>
    <scope>NUCLEOTIDE SEQUENCE</scope>
    <source>
        <strain evidence="2">NBRC 101157</strain>
    </source>
</reference>
<dbReference type="Proteomes" id="UP000680866">
    <property type="component" value="Chromosome"/>
</dbReference>
<feature type="compositionally biased region" description="Low complexity" evidence="1">
    <location>
        <begin position="254"/>
        <end position="278"/>
    </location>
</feature>